<evidence type="ECO:0000313" key="2">
    <source>
        <dbReference type="EMBL" id="MFD0927239.1"/>
    </source>
</evidence>
<keyword evidence="1" id="KW-0812">Transmembrane</keyword>
<name>A0ABW3GEV5_9NOCA</name>
<gene>
    <name evidence="2" type="ORF">ACFQ04_15985</name>
</gene>
<dbReference type="Proteomes" id="UP001597068">
    <property type="component" value="Unassembled WGS sequence"/>
</dbReference>
<evidence type="ECO:0008006" key="4">
    <source>
        <dbReference type="Google" id="ProtNLM"/>
    </source>
</evidence>
<dbReference type="EMBL" id="JBHTIL010000004">
    <property type="protein sequence ID" value="MFD0927239.1"/>
    <property type="molecule type" value="Genomic_DNA"/>
</dbReference>
<feature type="transmembrane region" description="Helical" evidence="1">
    <location>
        <begin position="9"/>
        <end position="30"/>
    </location>
</feature>
<protein>
    <recommendedName>
        <fullName evidence="4">Transmembrane Fragile-X-F protein</fullName>
    </recommendedName>
</protein>
<keyword evidence="1" id="KW-1133">Transmembrane helix</keyword>
<accession>A0ABW3GEV5</accession>
<evidence type="ECO:0000313" key="3">
    <source>
        <dbReference type="Proteomes" id="UP001597068"/>
    </source>
</evidence>
<organism evidence="2 3">
    <name type="scientific">Williamsia deligens</name>
    <dbReference type="NCBI Taxonomy" id="321325"/>
    <lineage>
        <taxon>Bacteria</taxon>
        <taxon>Bacillati</taxon>
        <taxon>Actinomycetota</taxon>
        <taxon>Actinomycetes</taxon>
        <taxon>Mycobacteriales</taxon>
        <taxon>Nocardiaceae</taxon>
        <taxon>Williamsia</taxon>
    </lineage>
</organism>
<evidence type="ECO:0000256" key="1">
    <source>
        <dbReference type="SAM" id="Phobius"/>
    </source>
</evidence>
<feature type="transmembrane region" description="Helical" evidence="1">
    <location>
        <begin position="36"/>
        <end position="55"/>
    </location>
</feature>
<sequence>MSLGLTEALFLVFLVLKLLGVTAVAGWSWWWVTAPLWIGGAIDLAVLLLVGITAFRMTAAKR</sequence>
<keyword evidence="1" id="KW-0472">Membrane</keyword>
<reference evidence="3" key="1">
    <citation type="journal article" date="2019" name="Int. J. Syst. Evol. Microbiol.">
        <title>The Global Catalogue of Microorganisms (GCM) 10K type strain sequencing project: providing services to taxonomists for standard genome sequencing and annotation.</title>
        <authorList>
            <consortium name="The Broad Institute Genomics Platform"/>
            <consortium name="The Broad Institute Genome Sequencing Center for Infectious Disease"/>
            <person name="Wu L."/>
            <person name="Ma J."/>
        </authorList>
    </citation>
    <scope>NUCLEOTIDE SEQUENCE [LARGE SCALE GENOMIC DNA]</scope>
    <source>
        <strain evidence="3">CCUG 50873</strain>
    </source>
</reference>
<comment type="caution">
    <text evidence="2">The sequence shown here is derived from an EMBL/GenBank/DDBJ whole genome shotgun (WGS) entry which is preliminary data.</text>
</comment>
<dbReference type="RefSeq" id="WP_253649254.1">
    <property type="nucleotide sequence ID" value="NZ_BAAAMO010000005.1"/>
</dbReference>
<keyword evidence="3" id="KW-1185">Reference proteome</keyword>
<proteinExistence type="predicted"/>